<feature type="region of interest" description="Disordered" evidence="7">
    <location>
        <begin position="968"/>
        <end position="990"/>
    </location>
</feature>
<dbReference type="SUPFAM" id="SSF55048">
    <property type="entry name" value="Probable ACP-binding domain of malonyl-CoA ACP transacylase"/>
    <property type="match status" value="2"/>
</dbReference>
<dbReference type="GO" id="GO:0006633">
    <property type="term" value="P:fatty acid biosynthetic process"/>
    <property type="evidence" value="ECO:0007669"/>
    <property type="project" value="InterPro"/>
</dbReference>
<evidence type="ECO:0000256" key="4">
    <source>
        <dbReference type="ARBA" id="ARBA00023268"/>
    </source>
</evidence>
<dbReference type="Gene3D" id="1.10.1200.10">
    <property type="entry name" value="ACP-like"/>
    <property type="match status" value="2"/>
</dbReference>
<dbReference type="InterPro" id="IPR018201">
    <property type="entry name" value="Ketoacyl_synth_AS"/>
</dbReference>
<dbReference type="PANTHER" id="PTHR43775">
    <property type="entry name" value="FATTY ACID SYNTHASE"/>
    <property type="match status" value="1"/>
</dbReference>
<comment type="function">
    <text evidence="5">Involved in production of the polyketide antibiotic thailandamide.</text>
</comment>
<dbReference type="SUPFAM" id="SSF53901">
    <property type="entry name" value="Thiolase-like"/>
    <property type="match status" value="1"/>
</dbReference>
<dbReference type="InterPro" id="IPR014030">
    <property type="entry name" value="Ketoacyl_synth_N"/>
</dbReference>
<dbReference type="eggNOG" id="COG4221">
    <property type="taxonomic scope" value="Bacteria"/>
</dbReference>
<dbReference type="HOGENOM" id="CLU_000022_35_2_7"/>
<dbReference type="InterPro" id="IPR032821">
    <property type="entry name" value="PKS_assoc"/>
</dbReference>
<dbReference type="EC" id="2.3.1.39" evidence="11"/>
<evidence type="ECO:0000256" key="1">
    <source>
        <dbReference type="ARBA" id="ARBA00022450"/>
    </source>
</evidence>
<dbReference type="Pfam" id="PF21089">
    <property type="entry name" value="PKS_DH_N"/>
    <property type="match status" value="1"/>
</dbReference>
<dbReference type="Pfam" id="PF16197">
    <property type="entry name" value="KAsynt_C_assoc"/>
    <property type="match status" value="1"/>
</dbReference>
<protein>
    <submittedName>
        <fullName evidence="11">6-deoxyerythronolide-B synthase., (Acyl-carrier-protein) S-malonyltransferase</fullName>
        <ecNumber evidence="11">2.3.1.39</ecNumber>
        <ecNumber evidence="11">2.3.1.94</ecNumber>
    </submittedName>
</protein>
<feature type="compositionally biased region" description="Low complexity" evidence="7">
    <location>
        <begin position="578"/>
        <end position="591"/>
    </location>
</feature>
<dbReference type="InterPro" id="IPR020841">
    <property type="entry name" value="PKS_Beta-ketoAc_synthase_dom"/>
</dbReference>
<dbReference type="Pfam" id="PF22621">
    <property type="entry name" value="CurL-like_PKS_C"/>
    <property type="match status" value="1"/>
</dbReference>
<feature type="domain" description="Carrier" evidence="8">
    <location>
        <begin position="4"/>
        <end position="81"/>
    </location>
</feature>
<accession>D0LQX8</accession>
<dbReference type="InterPro" id="IPR050091">
    <property type="entry name" value="PKS_NRPS_Biosynth_Enz"/>
</dbReference>
<dbReference type="PROSITE" id="PS00012">
    <property type="entry name" value="PHOSPHOPANTETHEINE"/>
    <property type="match status" value="2"/>
</dbReference>
<dbReference type="CDD" id="cd00833">
    <property type="entry name" value="PKS"/>
    <property type="match status" value="1"/>
</dbReference>
<dbReference type="SMART" id="SM00825">
    <property type="entry name" value="PKS_KS"/>
    <property type="match status" value="1"/>
</dbReference>
<dbReference type="GO" id="GO:0071770">
    <property type="term" value="P:DIM/DIP cell wall layer assembly"/>
    <property type="evidence" value="ECO:0007669"/>
    <property type="project" value="TreeGrafter"/>
</dbReference>
<dbReference type="FunFam" id="3.40.47.10:FF:000019">
    <property type="entry name" value="Polyketide synthase type I"/>
    <property type="match status" value="1"/>
</dbReference>
<dbReference type="InterPro" id="IPR011032">
    <property type="entry name" value="GroES-like_sf"/>
</dbReference>
<dbReference type="Gene3D" id="3.40.47.10">
    <property type="match status" value="1"/>
</dbReference>
<dbReference type="SMART" id="SM00822">
    <property type="entry name" value="PKS_KR"/>
    <property type="match status" value="1"/>
</dbReference>
<feature type="domain" description="PKS/mFAS DH" evidence="10">
    <location>
        <begin position="1434"/>
        <end position="1733"/>
    </location>
</feature>
<dbReference type="InterPro" id="IPR016035">
    <property type="entry name" value="Acyl_Trfase/lysoPLipase"/>
</dbReference>
<dbReference type="InterPro" id="IPR014031">
    <property type="entry name" value="Ketoacyl_synth_C"/>
</dbReference>
<dbReference type="InterPro" id="IPR016039">
    <property type="entry name" value="Thiolase-like"/>
</dbReference>
<feature type="active site" description="Proton donor; for dehydratase activity" evidence="6">
    <location>
        <position position="1644"/>
    </location>
</feature>
<dbReference type="InterPro" id="IPR049551">
    <property type="entry name" value="PKS_DH_C"/>
</dbReference>
<dbReference type="PROSITE" id="PS50075">
    <property type="entry name" value="CARRIER"/>
    <property type="match status" value="2"/>
</dbReference>
<dbReference type="InterPro" id="IPR049552">
    <property type="entry name" value="PKS_DH_N"/>
</dbReference>
<evidence type="ECO:0000256" key="3">
    <source>
        <dbReference type="ARBA" id="ARBA00022679"/>
    </source>
</evidence>
<dbReference type="SMART" id="SM01294">
    <property type="entry name" value="PKS_PP_betabranch"/>
    <property type="match status" value="2"/>
</dbReference>
<dbReference type="SMART" id="SM00826">
    <property type="entry name" value="PKS_DH"/>
    <property type="match status" value="1"/>
</dbReference>
<dbReference type="InterPro" id="IPR020807">
    <property type="entry name" value="PKS_DH"/>
</dbReference>
<dbReference type="InterPro" id="IPR013968">
    <property type="entry name" value="PKS_KR"/>
</dbReference>
<evidence type="ECO:0000256" key="5">
    <source>
        <dbReference type="ARBA" id="ARBA00054155"/>
    </source>
</evidence>
<dbReference type="EMBL" id="CP001804">
    <property type="protein sequence ID" value="ACY15486.1"/>
    <property type="molecule type" value="Genomic_DNA"/>
</dbReference>
<feature type="compositionally biased region" description="Basic and acidic residues" evidence="7">
    <location>
        <begin position="2651"/>
        <end position="2660"/>
    </location>
</feature>
<dbReference type="SMART" id="SM00823">
    <property type="entry name" value="PKS_PP"/>
    <property type="match status" value="2"/>
</dbReference>
<dbReference type="InterPro" id="IPR009081">
    <property type="entry name" value="PP-bd_ACP"/>
</dbReference>
<dbReference type="Gene3D" id="3.10.129.110">
    <property type="entry name" value="Polyketide synthase dehydratase"/>
    <property type="match status" value="1"/>
</dbReference>
<dbReference type="Pfam" id="PF14765">
    <property type="entry name" value="PS-DH"/>
    <property type="match status" value="1"/>
</dbReference>
<evidence type="ECO:0000256" key="7">
    <source>
        <dbReference type="SAM" id="MobiDB-lite"/>
    </source>
</evidence>
<dbReference type="PROSITE" id="PS52019">
    <property type="entry name" value="PKS_MFAS_DH"/>
    <property type="match status" value="1"/>
</dbReference>
<feature type="active site" description="Proton acceptor; for dehydratase activity" evidence="6">
    <location>
        <position position="1467"/>
    </location>
</feature>
<gene>
    <name evidence="11" type="ordered locus">Hoch_2974</name>
</gene>
<dbReference type="InterPro" id="IPR001227">
    <property type="entry name" value="Ac_transferase_dom_sf"/>
</dbReference>
<dbReference type="Pfam" id="PF08659">
    <property type="entry name" value="KR"/>
    <property type="match status" value="1"/>
</dbReference>
<reference evidence="11 12" key="1">
    <citation type="journal article" date="2010" name="Stand. Genomic Sci.">
        <title>Complete genome sequence of Haliangium ochraceum type strain (SMP-2).</title>
        <authorList>
            <consortium name="US DOE Joint Genome Institute (JGI-PGF)"/>
            <person name="Ivanova N."/>
            <person name="Daum C."/>
            <person name="Lang E."/>
            <person name="Abt B."/>
            <person name="Kopitz M."/>
            <person name="Saunders E."/>
            <person name="Lapidus A."/>
            <person name="Lucas S."/>
            <person name="Glavina Del Rio T."/>
            <person name="Nolan M."/>
            <person name="Tice H."/>
            <person name="Copeland A."/>
            <person name="Cheng J.F."/>
            <person name="Chen F."/>
            <person name="Bruce D."/>
            <person name="Goodwin L."/>
            <person name="Pitluck S."/>
            <person name="Mavromatis K."/>
            <person name="Pati A."/>
            <person name="Mikhailova N."/>
            <person name="Chen A."/>
            <person name="Palaniappan K."/>
            <person name="Land M."/>
            <person name="Hauser L."/>
            <person name="Chang Y.J."/>
            <person name="Jeffries C.D."/>
            <person name="Detter J.C."/>
            <person name="Brettin T."/>
            <person name="Rohde M."/>
            <person name="Goker M."/>
            <person name="Bristow J."/>
            <person name="Markowitz V."/>
            <person name="Eisen J.A."/>
            <person name="Hugenholtz P."/>
            <person name="Kyrpides N.C."/>
            <person name="Klenk H.P."/>
        </authorList>
    </citation>
    <scope>NUCLEOTIDE SEQUENCE [LARGE SCALE GENOMIC DNA]</scope>
    <source>
        <strain evidence="12">DSM 14365 / CIP 107738 / JCM 11303 / AJ 13395 / SMP-2</strain>
    </source>
</reference>
<dbReference type="InterPro" id="IPR042104">
    <property type="entry name" value="PKS_dehydratase_sf"/>
</dbReference>
<feature type="region of interest" description="N-terminal hotdog fold" evidence="6">
    <location>
        <begin position="1434"/>
        <end position="1565"/>
    </location>
</feature>
<dbReference type="Proteomes" id="UP000001880">
    <property type="component" value="Chromosome"/>
</dbReference>
<evidence type="ECO:0000313" key="12">
    <source>
        <dbReference type="Proteomes" id="UP000001880"/>
    </source>
</evidence>
<feature type="region of interest" description="Disordered" evidence="7">
    <location>
        <begin position="566"/>
        <end position="592"/>
    </location>
</feature>
<dbReference type="PROSITE" id="PS00606">
    <property type="entry name" value="KS3_1"/>
    <property type="match status" value="1"/>
</dbReference>
<dbReference type="Gene3D" id="3.30.70.3290">
    <property type="match status" value="2"/>
</dbReference>
<dbReference type="PANTHER" id="PTHR43775:SF37">
    <property type="entry name" value="SI:DKEY-61P9.11"/>
    <property type="match status" value="1"/>
</dbReference>
<dbReference type="SUPFAM" id="SSF50129">
    <property type="entry name" value="GroES-like"/>
    <property type="match status" value="1"/>
</dbReference>
<dbReference type="GO" id="GO:0004315">
    <property type="term" value="F:3-oxoacyl-[acyl-carrier-protein] synthase activity"/>
    <property type="evidence" value="ECO:0007669"/>
    <property type="project" value="InterPro"/>
</dbReference>
<dbReference type="SMART" id="SM00827">
    <property type="entry name" value="PKS_AT"/>
    <property type="match status" value="2"/>
</dbReference>
<keyword evidence="12" id="KW-1185">Reference proteome</keyword>
<feature type="region of interest" description="Disordered" evidence="7">
    <location>
        <begin position="83"/>
        <end position="106"/>
    </location>
</feature>
<keyword evidence="2" id="KW-0597">Phosphoprotein</keyword>
<dbReference type="Pfam" id="PF02801">
    <property type="entry name" value="Ketoacyl-synt_C"/>
    <property type="match status" value="1"/>
</dbReference>
<proteinExistence type="predicted"/>
<dbReference type="GO" id="GO:0004314">
    <property type="term" value="F:[acyl-carrier-protein] S-malonyltransferase activity"/>
    <property type="evidence" value="ECO:0007669"/>
    <property type="project" value="UniProtKB-EC"/>
</dbReference>
<dbReference type="eggNOG" id="COG3321">
    <property type="taxonomic scope" value="Bacteria"/>
</dbReference>
<dbReference type="SUPFAM" id="SSF52151">
    <property type="entry name" value="FabD/lysophospholipase-like"/>
    <property type="match status" value="2"/>
</dbReference>
<sequence>MSAPTSAELLAWIAEDLGAQLALDPQALDPHEPFSRYGLDSIGALALTRALGHRVGRALSPVLVWRFPTPFALAAHLGEGAEEGADAGDAAGASAPASASSGAAAAGGPAADEPIAIIGMSCRFPGADDVAGFWELLRRGGDAIAEVPGDRWDGAAWAARPGAAGARRGGFLTDVRGFDPLFFGISPREASTMDPQQRLMLELTWEALEDAGVVPSALAGSQTGVYVGAAWVDYARLLYQGDGAGLTQHTVTGHHRSILANRISYALGLQGPSMSLDSACSSALSAVHLACAGLLRGDASLALAGGVNLNLLPESTHAMVAFGALSPDSRCATFDAGANGYVRGEGGAVVVLKRLSQALIDGDPIACVIRGSAVNNDGASNGLTAPNPAAQEALLRAAYERAEVPPAQVQYVELHGTGTQLGDPIEASALGAVLGRARPAEAPLVVGSAKTNVGHLEAAAGMVGLIKAALCIAHRQLVPSLHFERANPHIPLDELHLRVQTEAGPWPAPRQPLVAGVSSFGMGGANAHVVLAEWPSPPAAIYPLAAGSAEALRERAQAWLDALAARPPDVDAPPRAPALPARAPDAPARAPDAPEHRLALSARGPDELAQGLRDFLDGRDSPRLARGRREGAGAPPVVFVYAGQGAHWLGMGRSLIHREPLFRASLETCAGLIEERLGWSLLAELTAGPERSRLDHVEIGWPASIAIQIALTALWRSWGVAPAAVIGHSGGEIAAAYAGGALNLEDAIEVICAYARKLASVRGQGAMGLVGLSWDATGEAIAGRRGVFRAIEHGVDATVLAGEPGALDALVRELAERDVFCRRLPVDVAPHSPLVEHLRDALQDELRGVRPRPSQVPVISAALGAALPGERYDGGHWVHNFCEPLSFSTAIDGLLGDGYEVFLEISPHPSTLYAIEANLRHQGRRGLTLATLRRDEDEHAVMLDTLGALYARGVDVRWDAVAPARVSASRDADNADNADNRPTPLPVPVSGRSEAALRAQAAALRRYLADHPEAELPAVARALATTRTHFEHRAVIVAGEPAALRDGLAAVAEGAPAAHLVRAAAQDGGKIVFVFPGQGSQWAEMARALLAESEVFRARIETCAEALAAHCEWSLLAVLRGEDGAPPLERVDVLQPVLFAVMVALAELWRHLGVQPDAVIGHSQGEIAAACVAGALSVADAAAVVARRSQILAALSGRGGMALVDLPVAEARARLAPYAERLAVAAVNGPRSTVVSGDDDALDELLAALEADAVFTRRVRVDYASHGPQVERIREPLLAALADLRPRPSALPLMSSVRGEVVDGAELGAEYWYQNLRQTVRFADVVEALAGDGYRFFVEVSPHPVLLPSVKDTLAAAARPAAAVGSLRRGAGSLAQMTLSLGELFASGAAVDLGRLCPPAARLSLPTYVFQREPYWVPSAPAARAPGEGAGSGAAVFGPPIASALGDGAWLWQGELSCERFPYLAEHRVGERVIVPGAAYPALVFDAIAGTPWDGCAEIEDLELRAALDLTPPLAAAVQLALVPSGAGAAALRVLAREAGDQREREPGDWVVHAAGVLRRRERDQDAAADAPLDVDAVRARCPERIDGAAHYTTMRAWRLGYGPGFAGVSAVWRGRGEALGAVAVSPSGAGGDPGHRLDPRWLDAALQVALALDPAYPGDDPAAAVMPVGWRALRVRELPRPGDTVWSHVRVREPADDAGRMLADVAIAHADGRPAVTIAGLRLQRLAAAEQRAPLLRREWRPAERPAASAAPAPGPWLLVGGGAVGERARARLEAGGHEVVALDPGELAGDPARAVERVRDSAGGAGAVAGVVHLASLTAEAPAGDASMVAASEPVWASALHLVHALIRQGWRDAPRLWLVTAGAQRVEGAAPGGVAALLGAPLLGMARTLAYEHPELRCTRLDLAADPADAGAAADAADAADADLGASAGADPDALAEALVAELLADGGDDEIALRGRRRFVARLGVGAMGPPVARREPAAGRPLRLDLTRERGSALVALERPAPAAGEVELHARALAFDPAGLAPRPDDDARALFFTCAGRVSALGADVDPAWLGREVLAASPAGAVLGSHLAVPAALLAPLPPAGPAGPAALQLLAHMLAQHALADVARAAAGERVLVRGAGPVAAAAAQVARQLGLELVADAAIADVADSGGGRGVDIVLDAAAGAPSEHDAALLAPCGRWLRVSAAPVERPGALPTALFERGRSYAAVDLGALAEARPQQHAALFQQVAQRLTAAEDPAAAAAPATPISRLVEPGAEPPPAGLASFDLDDPAAQLELAGARIRGDASYLLTGGRGGLGLSLARWLFEQGARRLLLAGRSAPSAAAEQLAAELSRAGAEVVLATVDVADPAAVAQLLADCERPEAPLRGVFHLAGILDDGLIAQQDRARYRRVLAPKIDGAWHLHRLTRERPLDLFVLYSSVAALLGSPGQTGYAAGNSFMDALSEIRQDAGLPALSVAWGPFAEVGLAAAREERGERLHDRGMSSMSTQDSEDALGALLARDEPWVGVVALDVGRWLDFYPTLGASAYFGQLVGDAAPGAPGDAQQALRARLEATPAPLRAGQMQRLVREQLARVLQCRPEAIAAETAFTALGLESLTGLELRNRLEAEVGLRLPATLIWTHGNLASLAGELLARLLPPPEVDEASDRAGERDGQPQLAEGTTRQRAAKATASAPAIAPADETESELQERTSALSDEELLAELASELGELGDL</sequence>
<evidence type="ECO:0000259" key="8">
    <source>
        <dbReference type="PROSITE" id="PS50075"/>
    </source>
</evidence>
<keyword evidence="4" id="KW-0511">Multifunctional enzyme</keyword>
<dbReference type="SUPFAM" id="SSF47336">
    <property type="entry name" value="ACP-like"/>
    <property type="match status" value="2"/>
</dbReference>
<dbReference type="Pfam" id="PF00109">
    <property type="entry name" value="ketoacyl-synt"/>
    <property type="match status" value="1"/>
</dbReference>
<keyword evidence="1" id="KW-0596">Phosphopantetheine</keyword>
<dbReference type="InterPro" id="IPR036291">
    <property type="entry name" value="NAD(P)-bd_dom_sf"/>
</dbReference>
<dbReference type="Pfam" id="PF00698">
    <property type="entry name" value="Acyl_transf_1"/>
    <property type="match status" value="2"/>
</dbReference>
<dbReference type="InterPro" id="IPR049900">
    <property type="entry name" value="PKS_mFAS_DH"/>
</dbReference>
<feature type="domain" description="Carrier" evidence="8">
    <location>
        <begin position="2568"/>
        <end position="2642"/>
    </location>
</feature>
<dbReference type="GO" id="GO:0004312">
    <property type="term" value="F:fatty acid synthase activity"/>
    <property type="evidence" value="ECO:0007669"/>
    <property type="project" value="TreeGrafter"/>
</dbReference>
<evidence type="ECO:0000256" key="6">
    <source>
        <dbReference type="PROSITE-ProRule" id="PRU01363"/>
    </source>
</evidence>
<dbReference type="SUPFAM" id="SSF51735">
    <property type="entry name" value="NAD(P)-binding Rossmann-fold domains"/>
    <property type="match status" value="3"/>
</dbReference>
<dbReference type="EC" id="2.3.1.94" evidence="11"/>
<dbReference type="GO" id="GO:0047879">
    <property type="term" value="F:erythronolide synthase activity"/>
    <property type="evidence" value="ECO:0007669"/>
    <property type="project" value="UniProtKB-EC"/>
</dbReference>
<dbReference type="SMART" id="SM00829">
    <property type="entry name" value="PKS_ER"/>
    <property type="match status" value="1"/>
</dbReference>
<dbReference type="GO" id="GO:0031177">
    <property type="term" value="F:phosphopantetheine binding"/>
    <property type="evidence" value="ECO:0007669"/>
    <property type="project" value="InterPro"/>
</dbReference>
<dbReference type="PROSITE" id="PS52004">
    <property type="entry name" value="KS3_2"/>
    <property type="match status" value="1"/>
</dbReference>
<dbReference type="Gene3D" id="3.40.50.720">
    <property type="entry name" value="NAD(P)-binding Rossmann-like Domain"/>
    <property type="match status" value="4"/>
</dbReference>
<feature type="region of interest" description="C-terminal hotdog fold" evidence="6">
    <location>
        <begin position="1583"/>
        <end position="1733"/>
    </location>
</feature>
<evidence type="ECO:0000313" key="11">
    <source>
        <dbReference type="EMBL" id="ACY15486.1"/>
    </source>
</evidence>
<organism evidence="11 12">
    <name type="scientific">Haliangium ochraceum (strain DSM 14365 / JCM 11303 / SMP-2)</name>
    <dbReference type="NCBI Taxonomy" id="502025"/>
    <lineage>
        <taxon>Bacteria</taxon>
        <taxon>Pseudomonadati</taxon>
        <taxon>Myxococcota</taxon>
        <taxon>Polyangia</taxon>
        <taxon>Haliangiales</taxon>
        <taxon>Kofleriaceae</taxon>
        <taxon>Haliangium</taxon>
    </lineage>
</organism>
<dbReference type="STRING" id="502025.Hoch_2974"/>
<dbReference type="InterPro" id="IPR016036">
    <property type="entry name" value="Malonyl_transacylase_ACP-bd"/>
</dbReference>
<feature type="compositionally biased region" description="Low complexity" evidence="7">
    <location>
        <begin position="87"/>
        <end position="106"/>
    </location>
</feature>
<evidence type="ECO:0000256" key="2">
    <source>
        <dbReference type="ARBA" id="ARBA00022553"/>
    </source>
</evidence>
<dbReference type="Gene3D" id="3.40.366.10">
    <property type="entry name" value="Malonyl-Coenzyme A Acyl Carrier Protein, domain 2"/>
    <property type="match status" value="2"/>
</dbReference>
<evidence type="ECO:0000259" key="9">
    <source>
        <dbReference type="PROSITE" id="PS52004"/>
    </source>
</evidence>
<dbReference type="Gene3D" id="3.90.180.10">
    <property type="entry name" value="Medium-chain alcohol dehydrogenases, catalytic domain"/>
    <property type="match status" value="1"/>
</dbReference>
<dbReference type="Pfam" id="PF00550">
    <property type="entry name" value="PP-binding"/>
    <property type="match status" value="2"/>
</dbReference>
<dbReference type="KEGG" id="hoh:Hoch_2974"/>
<keyword evidence="11" id="KW-0012">Acyltransferase</keyword>
<dbReference type="InterPro" id="IPR057326">
    <property type="entry name" value="KR_dom"/>
</dbReference>
<dbReference type="GO" id="GO:0005737">
    <property type="term" value="C:cytoplasm"/>
    <property type="evidence" value="ECO:0007669"/>
    <property type="project" value="TreeGrafter"/>
</dbReference>
<dbReference type="InterPro" id="IPR020843">
    <property type="entry name" value="ER"/>
</dbReference>
<feature type="region of interest" description="Disordered" evidence="7">
    <location>
        <begin position="2648"/>
        <end position="2702"/>
    </location>
</feature>
<dbReference type="GO" id="GO:0005886">
    <property type="term" value="C:plasma membrane"/>
    <property type="evidence" value="ECO:0007669"/>
    <property type="project" value="TreeGrafter"/>
</dbReference>
<feature type="domain" description="Ketosynthase family 3 (KS3)" evidence="9">
    <location>
        <begin position="112"/>
        <end position="533"/>
    </location>
</feature>
<feature type="compositionally biased region" description="Low complexity" evidence="7">
    <location>
        <begin position="2674"/>
        <end position="2686"/>
    </location>
</feature>
<dbReference type="InterPro" id="IPR006162">
    <property type="entry name" value="Ppantetheine_attach_site"/>
</dbReference>
<dbReference type="InterPro" id="IPR014043">
    <property type="entry name" value="Acyl_transferase_dom"/>
</dbReference>
<keyword evidence="3 11" id="KW-0808">Transferase</keyword>
<name>D0LQX8_HALO1</name>
<evidence type="ECO:0000259" key="10">
    <source>
        <dbReference type="PROSITE" id="PS52019"/>
    </source>
</evidence>
<dbReference type="RefSeq" id="WP_012828086.1">
    <property type="nucleotide sequence ID" value="NC_013440.1"/>
</dbReference>
<dbReference type="InterPro" id="IPR036736">
    <property type="entry name" value="ACP-like_sf"/>
</dbReference>
<dbReference type="InterPro" id="IPR020806">
    <property type="entry name" value="PKS_PP-bd"/>
</dbReference>
<dbReference type="FunFam" id="3.40.366.10:FF:000002">
    <property type="entry name" value="Probable polyketide synthase 2"/>
    <property type="match status" value="1"/>
</dbReference>
<dbReference type="GO" id="GO:0016491">
    <property type="term" value="F:oxidoreductase activity"/>
    <property type="evidence" value="ECO:0007669"/>
    <property type="project" value="InterPro"/>
</dbReference>